<proteinExistence type="predicted"/>
<dbReference type="EMBL" id="DVFT01000184">
    <property type="protein sequence ID" value="HIQ97364.1"/>
    <property type="molecule type" value="Genomic_DNA"/>
</dbReference>
<reference evidence="1" key="2">
    <citation type="journal article" date="2021" name="PeerJ">
        <title>Extensive microbial diversity within the chicken gut microbiome revealed by metagenomics and culture.</title>
        <authorList>
            <person name="Gilroy R."/>
            <person name="Ravi A."/>
            <person name="Getino M."/>
            <person name="Pursley I."/>
            <person name="Horton D.L."/>
            <person name="Alikhan N.F."/>
            <person name="Baker D."/>
            <person name="Gharbi K."/>
            <person name="Hall N."/>
            <person name="Watson M."/>
            <person name="Adriaenssens E.M."/>
            <person name="Foster-Nyarko E."/>
            <person name="Jarju S."/>
            <person name="Secka A."/>
            <person name="Antonio M."/>
            <person name="Oren A."/>
            <person name="Chaudhuri R.R."/>
            <person name="La Ragione R."/>
            <person name="Hildebrand F."/>
            <person name="Pallen M.J."/>
        </authorList>
    </citation>
    <scope>NUCLEOTIDE SEQUENCE</scope>
    <source>
        <strain evidence="1">ChiSjej3B21-11622</strain>
    </source>
</reference>
<comment type="caution">
    <text evidence="1">The sequence shown here is derived from an EMBL/GenBank/DDBJ whole genome shotgun (WGS) entry which is preliminary data.</text>
</comment>
<reference evidence="1" key="1">
    <citation type="submission" date="2020-10" db="EMBL/GenBank/DDBJ databases">
        <authorList>
            <person name="Gilroy R."/>
        </authorList>
    </citation>
    <scope>NUCLEOTIDE SEQUENCE</scope>
    <source>
        <strain evidence="1">ChiSjej3B21-11622</strain>
    </source>
</reference>
<dbReference type="Proteomes" id="UP000886886">
    <property type="component" value="Unassembled WGS sequence"/>
</dbReference>
<evidence type="ECO:0000313" key="1">
    <source>
        <dbReference type="EMBL" id="HIQ97364.1"/>
    </source>
</evidence>
<name>A0A9D0ZX29_9FIRM</name>
<protein>
    <submittedName>
        <fullName evidence="1">Uncharacterized protein</fullName>
    </submittedName>
</protein>
<organism evidence="1 2">
    <name type="scientific">Candidatus Limivivens merdigallinarum</name>
    <dbReference type="NCBI Taxonomy" id="2840859"/>
    <lineage>
        <taxon>Bacteria</taxon>
        <taxon>Bacillati</taxon>
        <taxon>Bacillota</taxon>
        <taxon>Clostridia</taxon>
        <taxon>Lachnospirales</taxon>
        <taxon>Lachnospiraceae</taxon>
        <taxon>Lachnospiraceae incertae sedis</taxon>
        <taxon>Candidatus Limivivens</taxon>
    </lineage>
</organism>
<accession>A0A9D0ZX29</accession>
<evidence type="ECO:0000313" key="2">
    <source>
        <dbReference type="Proteomes" id="UP000886886"/>
    </source>
</evidence>
<sequence>MWNRSYDVMMQTPIGVRYGTMSVTVDDSIIDGVLDVLKRSNPFHGKIDEKGDCQIKGELTTLMRTIPYDAAGRITKETLVLKLKGQRESFDIFGTASASVPAMEKEQSI</sequence>
<gene>
    <name evidence="1" type="ORF">IAB26_12480</name>
</gene>
<dbReference type="AlphaFoldDB" id="A0A9D0ZX29"/>